<evidence type="ECO:0000313" key="2">
    <source>
        <dbReference type="Proteomes" id="UP000266673"/>
    </source>
</evidence>
<sequence length="234" mass="26467">MSSHYGLRLLPGLLDSILHDRHQYMPQDTYHAVAGKTFIYDVRYLSLLMILPFILKQLLTIGDIKSAFLNETKARSSGYYQLQETLDKELNVLIELFPNSFQHLPNLHINRHLVDHARRYATCWCIDNSNFSIHASQECAQDNDNLTDISSFSHFNCSEIKLGSKWGKQEIENTGFVSNDLEASGLLASIMNSNGNFQDVIFCVGEAVETTLSNDGQPAFGVVKGIIKHKWNVE</sequence>
<gene>
    <name evidence="1" type="ORF">C2G38_2201036</name>
</gene>
<comment type="caution">
    <text evidence="1">The sequence shown here is derived from an EMBL/GenBank/DDBJ whole genome shotgun (WGS) entry which is preliminary data.</text>
</comment>
<keyword evidence="2" id="KW-1185">Reference proteome</keyword>
<organism evidence="1 2">
    <name type="scientific">Gigaspora rosea</name>
    <dbReference type="NCBI Taxonomy" id="44941"/>
    <lineage>
        <taxon>Eukaryota</taxon>
        <taxon>Fungi</taxon>
        <taxon>Fungi incertae sedis</taxon>
        <taxon>Mucoromycota</taxon>
        <taxon>Glomeromycotina</taxon>
        <taxon>Glomeromycetes</taxon>
        <taxon>Diversisporales</taxon>
        <taxon>Gigasporaceae</taxon>
        <taxon>Gigaspora</taxon>
    </lineage>
</organism>
<dbReference type="Proteomes" id="UP000266673">
    <property type="component" value="Unassembled WGS sequence"/>
</dbReference>
<dbReference type="STRING" id="44941.A0A397UQ02"/>
<dbReference type="AlphaFoldDB" id="A0A397UQ02"/>
<proteinExistence type="predicted"/>
<dbReference type="EMBL" id="QKWP01001038">
    <property type="protein sequence ID" value="RIB12290.1"/>
    <property type="molecule type" value="Genomic_DNA"/>
</dbReference>
<accession>A0A397UQ02</accession>
<name>A0A397UQ02_9GLOM</name>
<evidence type="ECO:0000313" key="1">
    <source>
        <dbReference type="EMBL" id="RIB12290.1"/>
    </source>
</evidence>
<protein>
    <submittedName>
        <fullName evidence="1">Uncharacterized protein</fullName>
    </submittedName>
</protein>
<reference evidence="1 2" key="1">
    <citation type="submission" date="2018-06" db="EMBL/GenBank/DDBJ databases">
        <title>Comparative genomics reveals the genomic features of Rhizophagus irregularis, R. cerebriforme, R. diaphanum and Gigaspora rosea, and their symbiotic lifestyle signature.</title>
        <authorList>
            <person name="Morin E."/>
            <person name="San Clemente H."/>
            <person name="Chen E.C.H."/>
            <person name="De La Providencia I."/>
            <person name="Hainaut M."/>
            <person name="Kuo A."/>
            <person name="Kohler A."/>
            <person name="Murat C."/>
            <person name="Tang N."/>
            <person name="Roy S."/>
            <person name="Loubradou J."/>
            <person name="Henrissat B."/>
            <person name="Grigoriev I.V."/>
            <person name="Corradi N."/>
            <person name="Roux C."/>
            <person name="Martin F.M."/>
        </authorList>
    </citation>
    <scope>NUCLEOTIDE SEQUENCE [LARGE SCALE GENOMIC DNA]</scope>
    <source>
        <strain evidence="1 2">DAOM 194757</strain>
    </source>
</reference>